<dbReference type="GO" id="GO:0071949">
    <property type="term" value="F:FAD binding"/>
    <property type="evidence" value="ECO:0007669"/>
    <property type="project" value="InterPro"/>
</dbReference>
<dbReference type="InterPro" id="IPR050416">
    <property type="entry name" value="FAD-linked_Oxidoreductase"/>
</dbReference>
<dbReference type="InterPro" id="IPR006094">
    <property type="entry name" value="Oxid_FAD_bind_N"/>
</dbReference>
<evidence type="ECO:0000256" key="1">
    <source>
        <dbReference type="ARBA" id="ARBA00001974"/>
    </source>
</evidence>
<dbReference type="SUPFAM" id="SSF56176">
    <property type="entry name" value="FAD-binding/transporter-associated domain-like"/>
    <property type="match status" value="1"/>
</dbReference>
<feature type="compositionally biased region" description="Pro residues" evidence="6">
    <location>
        <begin position="24"/>
        <end position="34"/>
    </location>
</feature>
<keyword evidence="9" id="KW-1185">Reference proteome</keyword>
<dbReference type="Proteomes" id="UP000235916">
    <property type="component" value="Unassembled WGS sequence"/>
</dbReference>
<evidence type="ECO:0000256" key="6">
    <source>
        <dbReference type="SAM" id="MobiDB-lite"/>
    </source>
</evidence>
<dbReference type="GO" id="GO:0016491">
    <property type="term" value="F:oxidoreductase activity"/>
    <property type="evidence" value="ECO:0007669"/>
    <property type="project" value="UniProtKB-KW"/>
</dbReference>
<sequence length="503" mass="51561">MLGGGLAGCGGGGGGRSGGLVEPAPAPPPAPGPSPDADWDALAAQVQAQGAGQVLRPGDSGYDTRRLVANARYDALRPLGLLRCASAADVAAGLAFARRKAMPLALRGGGHSYLGASTGPGLVLDVGPMNGVRLEGEVAVVGAGATLADVYEGLISQGRCIPSGSCLSVGIAGITLGGGFGVLDRAYGLSCDALIGATVVNAEGQALVCDAGRNSDLFWALRGGGGGRFGVLTELRFQTHAVGPLLQFSASFGLDDLGAVLAAWQRWPEQGLPGSAWSQLAVSPQGGRLWGLALGAHSDVAQFSPIWQALLARINRPGLVPGALQARSYRDVLLGDCAGLSLAQCHLPAQNPEGRLGRVTMAASSDFYDQALAPEGQRALADALRARRGQGSGGVILNLMGGAIAQLSHQATAFPHRAALFSAQYGVELPPFATASAVEEGARWTHGLREQMRPWSSGRAYLNYPDASIADPLPAYHGSHLARLQQIKQAQDPSGLFKTVQGL</sequence>
<dbReference type="InterPro" id="IPR036318">
    <property type="entry name" value="FAD-bd_PCMH-like_sf"/>
</dbReference>
<comment type="similarity">
    <text evidence="2">Belongs to the oxygen-dependent FAD-linked oxidoreductase family.</text>
</comment>
<evidence type="ECO:0000256" key="3">
    <source>
        <dbReference type="ARBA" id="ARBA00022630"/>
    </source>
</evidence>
<proteinExistence type="inferred from homology"/>
<evidence type="ECO:0000256" key="4">
    <source>
        <dbReference type="ARBA" id="ARBA00022827"/>
    </source>
</evidence>
<accession>A0A2N8KW35</accession>
<name>A0A2N8KW35_9BURK</name>
<dbReference type="InterPro" id="IPR006093">
    <property type="entry name" value="Oxy_OxRdtase_FAD_BS"/>
</dbReference>
<dbReference type="AlphaFoldDB" id="A0A2N8KW35"/>
<keyword evidence="3" id="KW-0285">Flavoprotein</keyword>
<evidence type="ECO:0000256" key="2">
    <source>
        <dbReference type="ARBA" id="ARBA00005466"/>
    </source>
</evidence>
<dbReference type="PROSITE" id="PS00862">
    <property type="entry name" value="OX2_COVAL_FAD"/>
    <property type="match status" value="1"/>
</dbReference>
<dbReference type="InterPro" id="IPR016166">
    <property type="entry name" value="FAD-bd_PCMH"/>
</dbReference>
<reference evidence="8 9" key="1">
    <citation type="submission" date="2018-01" db="EMBL/GenBank/DDBJ databases">
        <title>Draft genome sequence of Paucibacter aquatile CR182 isolated from freshwater of the Nakdong River.</title>
        <authorList>
            <person name="Choi A."/>
            <person name="Chung E.J."/>
        </authorList>
    </citation>
    <scope>NUCLEOTIDE SEQUENCE [LARGE SCALE GENOMIC DNA]</scope>
    <source>
        <strain evidence="8 9">CR182</strain>
    </source>
</reference>
<dbReference type="InterPro" id="IPR016167">
    <property type="entry name" value="FAD-bd_PCMH_sub1"/>
</dbReference>
<evidence type="ECO:0000256" key="5">
    <source>
        <dbReference type="ARBA" id="ARBA00023002"/>
    </source>
</evidence>
<dbReference type="InterPro" id="IPR016169">
    <property type="entry name" value="FAD-bd_PCMH_sub2"/>
</dbReference>
<evidence type="ECO:0000259" key="7">
    <source>
        <dbReference type="PROSITE" id="PS51387"/>
    </source>
</evidence>
<feature type="domain" description="FAD-binding PCMH-type" evidence="7">
    <location>
        <begin position="74"/>
        <end position="242"/>
    </location>
</feature>
<feature type="region of interest" description="Disordered" evidence="6">
    <location>
        <begin position="1"/>
        <end position="38"/>
    </location>
</feature>
<evidence type="ECO:0000313" key="9">
    <source>
        <dbReference type="Proteomes" id="UP000235916"/>
    </source>
</evidence>
<comment type="cofactor">
    <cofactor evidence="1">
        <name>FAD</name>
        <dbReference type="ChEBI" id="CHEBI:57692"/>
    </cofactor>
</comment>
<dbReference type="Gene3D" id="3.30.465.10">
    <property type="match status" value="1"/>
</dbReference>
<dbReference type="EMBL" id="POSP01000003">
    <property type="protein sequence ID" value="PND37665.1"/>
    <property type="molecule type" value="Genomic_DNA"/>
</dbReference>
<dbReference type="PANTHER" id="PTHR42973">
    <property type="entry name" value="BINDING OXIDOREDUCTASE, PUTATIVE (AFU_ORTHOLOGUE AFUA_1G17690)-RELATED"/>
    <property type="match status" value="1"/>
</dbReference>
<keyword evidence="5" id="KW-0560">Oxidoreductase</keyword>
<comment type="caution">
    <text evidence="8">The sequence shown here is derived from an EMBL/GenBank/DDBJ whole genome shotgun (WGS) entry which is preliminary data.</text>
</comment>
<keyword evidence="4" id="KW-0274">FAD</keyword>
<gene>
    <name evidence="8" type="ORF">C1O66_09110</name>
</gene>
<dbReference type="Pfam" id="PF01565">
    <property type="entry name" value="FAD_binding_4"/>
    <property type="match status" value="1"/>
</dbReference>
<dbReference type="Gene3D" id="3.40.462.20">
    <property type="match status" value="1"/>
</dbReference>
<dbReference type="Pfam" id="PF08031">
    <property type="entry name" value="BBE"/>
    <property type="match status" value="1"/>
</dbReference>
<organism evidence="8 9">
    <name type="scientific">Kinneretia aquatilis</name>
    <dbReference type="NCBI Taxonomy" id="2070761"/>
    <lineage>
        <taxon>Bacteria</taxon>
        <taxon>Pseudomonadati</taxon>
        <taxon>Pseudomonadota</taxon>
        <taxon>Betaproteobacteria</taxon>
        <taxon>Burkholderiales</taxon>
        <taxon>Sphaerotilaceae</taxon>
        <taxon>Roseateles</taxon>
    </lineage>
</organism>
<evidence type="ECO:0000313" key="8">
    <source>
        <dbReference type="EMBL" id="PND37665.1"/>
    </source>
</evidence>
<dbReference type="InterPro" id="IPR012951">
    <property type="entry name" value="BBE"/>
</dbReference>
<protein>
    <recommendedName>
        <fullName evidence="7">FAD-binding PCMH-type domain-containing protein</fullName>
    </recommendedName>
</protein>
<dbReference type="PANTHER" id="PTHR42973:SF39">
    <property type="entry name" value="FAD-BINDING PCMH-TYPE DOMAIN-CONTAINING PROTEIN"/>
    <property type="match status" value="1"/>
</dbReference>
<dbReference type="PROSITE" id="PS51387">
    <property type="entry name" value="FAD_PCMH"/>
    <property type="match status" value="1"/>
</dbReference>
<dbReference type="Gene3D" id="3.30.43.10">
    <property type="entry name" value="Uridine Diphospho-n-acetylenolpyruvylglucosamine Reductase, domain 2"/>
    <property type="match status" value="1"/>
</dbReference>
<feature type="compositionally biased region" description="Gly residues" evidence="6">
    <location>
        <begin position="1"/>
        <end position="18"/>
    </location>
</feature>